<feature type="transmembrane region" description="Helical" evidence="6">
    <location>
        <begin position="154"/>
        <end position="180"/>
    </location>
</feature>
<evidence type="ECO:0000256" key="5">
    <source>
        <dbReference type="ARBA" id="ARBA00023136"/>
    </source>
</evidence>
<dbReference type="EMBL" id="SEOL01000005">
    <property type="protein sequence ID" value="MBL0849078.1"/>
    <property type="molecule type" value="Genomic_DNA"/>
</dbReference>
<evidence type="ECO:0000256" key="4">
    <source>
        <dbReference type="ARBA" id="ARBA00022989"/>
    </source>
</evidence>
<keyword evidence="3 6" id="KW-0812">Transmembrane</keyword>
<dbReference type="PANTHER" id="PTHR21716">
    <property type="entry name" value="TRANSMEMBRANE PROTEIN"/>
    <property type="match status" value="1"/>
</dbReference>
<name>A0A937ACP1_9HYPH</name>
<evidence type="ECO:0000313" key="7">
    <source>
        <dbReference type="EMBL" id="MBL0849078.1"/>
    </source>
</evidence>
<comment type="similarity">
    <text evidence="2">Belongs to the autoinducer-2 exporter (AI-2E) (TC 2.A.86) family.</text>
</comment>
<accession>A0A937ACP1</accession>
<organism evidence="7 8">
    <name type="scientific">Candidatus Liberibacter ctenarytainae</name>
    <dbReference type="NCBI Taxonomy" id="2020335"/>
    <lineage>
        <taxon>Bacteria</taxon>
        <taxon>Pseudomonadati</taxon>
        <taxon>Pseudomonadota</taxon>
        <taxon>Alphaproteobacteria</taxon>
        <taxon>Hyphomicrobiales</taxon>
        <taxon>Rhizobiaceae</taxon>
        <taxon>Liberibacter</taxon>
    </lineage>
</organism>
<comment type="subcellular location">
    <subcellularLocation>
        <location evidence="1">Membrane</location>
        <topology evidence="1">Multi-pass membrane protein</topology>
    </subcellularLocation>
</comment>
<keyword evidence="5 6" id="KW-0472">Membrane</keyword>
<feature type="transmembrane region" description="Helical" evidence="6">
    <location>
        <begin position="243"/>
        <end position="270"/>
    </location>
</feature>
<feature type="transmembrane region" description="Helical" evidence="6">
    <location>
        <begin position="211"/>
        <end position="237"/>
    </location>
</feature>
<proteinExistence type="inferred from homology"/>
<evidence type="ECO:0000256" key="3">
    <source>
        <dbReference type="ARBA" id="ARBA00022692"/>
    </source>
</evidence>
<protein>
    <submittedName>
        <fullName evidence="7">AI-2E family transporter</fullName>
    </submittedName>
</protein>
<reference evidence="7" key="1">
    <citation type="submission" date="2019-02" db="EMBL/GenBank/DDBJ databases">
        <title>A novel Candidatus Liberibacter species associated with the New Zealand native fuchsia psyllid, Ctenarytaina fuchsiae.</title>
        <authorList>
            <person name="Thompson S.M."/>
            <person name="Jorgensen N."/>
            <person name="David C."/>
            <person name="Bulman S.R."/>
            <person name="Smith G.R."/>
        </authorList>
    </citation>
    <scope>NUCLEOTIDE SEQUENCE</scope>
    <source>
        <strain evidence="7">Oxford</strain>
    </source>
</reference>
<feature type="transmembrane region" description="Helical" evidence="6">
    <location>
        <begin position="314"/>
        <end position="340"/>
    </location>
</feature>
<feature type="transmembrane region" description="Helical" evidence="6">
    <location>
        <begin position="64"/>
        <end position="87"/>
    </location>
</feature>
<sequence length="363" mass="40645">MKESVLRPNRMTSWAIIIIGLLSLYFLKGFFVPVFAALIIGFTTWPIYKLFLTEKKKEESSTLLAVYATLSVIILFIIPISFFAYYARLEIQNLASYIISANAKGIPIPHWLSKIPSLSWLEKLWSEHISKPQGLTILAEMFLKKNGIQFVQNFIFYVSSSIIEYILSVIFMIVALFFIYRDGSPLSRQLNVLGNHLLPTYWQKISRIIPIIVRSTFLGLTIIALGEGVVLGAAYYLAGISSYFMLGMITAIMALIPGGAPTSFVLVSLYLVTQDHLFNAICLVSWGTIELFIVDKTLRPFLVGGSVKLPFLPTFFGLVGGVRTMGLLGLFIGPVLMVLLTTIWKESFRAVQEERSQNTPDDA</sequence>
<dbReference type="Proteomes" id="UP000736856">
    <property type="component" value="Unassembled WGS sequence"/>
</dbReference>
<evidence type="ECO:0000256" key="1">
    <source>
        <dbReference type="ARBA" id="ARBA00004141"/>
    </source>
</evidence>
<keyword evidence="4 6" id="KW-1133">Transmembrane helix</keyword>
<dbReference type="InterPro" id="IPR002549">
    <property type="entry name" value="AI-2E-like"/>
</dbReference>
<dbReference type="GO" id="GO:0016020">
    <property type="term" value="C:membrane"/>
    <property type="evidence" value="ECO:0007669"/>
    <property type="project" value="UniProtKB-SubCell"/>
</dbReference>
<gene>
    <name evidence="7" type="ORF">EU981_03235</name>
</gene>
<dbReference type="AlphaFoldDB" id="A0A937ACP1"/>
<evidence type="ECO:0000313" key="8">
    <source>
        <dbReference type="Proteomes" id="UP000736856"/>
    </source>
</evidence>
<dbReference type="PANTHER" id="PTHR21716:SF61">
    <property type="entry name" value="BLR8064 PROTEIN"/>
    <property type="match status" value="1"/>
</dbReference>
<evidence type="ECO:0000256" key="6">
    <source>
        <dbReference type="SAM" id="Phobius"/>
    </source>
</evidence>
<comment type="caution">
    <text evidence="7">The sequence shown here is derived from an EMBL/GenBank/DDBJ whole genome shotgun (WGS) entry which is preliminary data.</text>
</comment>
<feature type="transmembrane region" description="Helical" evidence="6">
    <location>
        <begin position="277"/>
        <end position="294"/>
    </location>
</feature>
<dbReference type="Pfam" id="PF01594">
    <property type="entry name" value="AI-2E_transport"/>
    <property type="match status" value="1"/>
</dbReference>
<evidence type="ECO:0000256" key="2">
    <source>
        <dbReference type="ARBA" id="ARBA00009773"/>
    </source>
</evidence>